<proteinExistence type="predicted"/>
<dbReference type="EMBL" id="PNBA02000018">
    <property type="protein sequence ID" value="KAG6393674.1"/>
    <property type="molecule type" value="Genomic_DNA"/>
</dbReference>
<gene>
    <name evidence="1" type="ORF">SASPL_147919</name>
</gene>
<evidence type="ECO:0000313" key="1">
    <source>
        <dbReference type="EMBL" id="KAG6393674.1"/>
    </source>
</evidence>
<evidence type="ECO:0000313" key="2">
    <source>
        <dbReference type="Proteomes" id="UP000298416"/>
    </source>
</evidence>
<comment type="caution">
    <text evidence="1">The sequence shown here is derived from an EMBL/GenBank/DDBJ whole genome shotgun (WGS) entry which is preliminary data.</text>
</comment>
<accession>A0A8X8Z757</accession>
<protein>
    <submittedName>
        <fullName evidence="1">Uncharacterized protein</fullName>
    </submittedName>
</protein>
<dbReference type="Proteomes" id="UP000298416">
    <property type="component" value="Unassembled WGS sequence"/>
</dbReference>
<name>A0A8X8Z757_SALSN</name>
<keyword evidence="2" id="KW-1185">Reference proteome</keyword>
<sequence>MKLKKRKKGEVTPSRTYGKKSFHLSISSPLSLFFFKVNPQLKLNNPSSLILGVSSKIARRRLPILRFSAVALSLLSRKPSRHVTPPPPPRSETMPILRHWLRRLFRLARTSTTLSCRALTLCGVGMIAVRRIRANNPGRPIPENKVPIGAGFISIPGTESAENGRDVMESGSLCISGFSEEMPIPSRV</sequence>
<dbReference type="AlphaFoldDB" id="A0A8X8Z757"/>
<reference evidence="1" key="1">
    <citation type="submission" date="2018-01" db="EMBL/GenBank/DDBJ databases">
        <authorList>
            <person name="Mao J.F."/>
        </authorList>
    </citation>
    <scope>NUCLEOTIDE SEQUENCE</scope>
    <source>
        <strain evidence="1">Huo1</strain>
        <tissue evidence="1">Leaf</tissue>
    </source>
</reference>
<organism evidence="1">
    <name type="scientific">Salvia splendens</name>
    <name type="common">Scarlet sage</name>
    <dbReference type="NCBI Taxonomy" id="180675"/>
    <lineage>
        <taxon>Eukaryota</taxon>
        <taxon>Viridiplantae</taxon>
        <taxon>Streptophyta</taxon>
        <taxon>Embryophyta</taxon>
        <taxon>Tracheophyta</taxon>
        <taxon>Spermatophyta</taxon>
        <taxon>Magnoliopsida</taxon>
        <taxon>eudicotyledons</taxon>
        <taxon>Gunneridae</taxon>
        <taxon>Pentapetalae</taxon>
        <taxon>asterids</taxon>
        <taxon>lamiids</taxon>
        <taxon>Lamiales</taxon>
        <taxon>Lamiaceae</taxon>
        <taxon>Nepetoideae</taxon>
        <taxon>Mentheae</taxon>
        <taxon>Salviinae</taxon>
        <taxon>Salvia</taxon>
        <taxon>Salvia subgen. Calosphace</taxon>
        <taxon>core Calosphace</taxon>
    </lineage>
</organism>
<reference evidence="1" key="2">
    <citation type="submission" date="2020-08" db="EMBL/GenBank/DDBJ databases">
        <title>Plant Genome Project.</title>
        <authorList>
            <person name="Zhang R.-G."/>
        </authorList>
    </citation>
    <scope>NUCLEOTIDE SEQUENCE</scope>
    <source>
        <strain evidence="1">Huo1</strain>
        <tissue evidence="1">Leaf</tissue>
    </source>
</reference>